<accession>A0A1M5FF66</accession>
<feature type="transmembrane region" description="Helical" evidence="1">
    <location>
        <begin position="134"/>
        <end position="152"/>
    </location>
</feature>
<feature type="transmembrane region" description="Helical" evidence="1">
    <location>
        <begin position="6"/>
        <end position="23"/>
    </location>
</feature>
<evidence type="ECO:0000313" key="3">
    <source>
        <dbReference type="Proteomes" id="UP000184520"/>
    </source>
</evidence>
<reference evidence="3" key="1">
    <citation type="submission" date="2016-11" db="EMBL/GenBank/DDBJ databases">
        <authorList>
            <person name="Varghese N."/>
            <person name="Submissions S."/>
        </authorList>
    </citation>
    <scope>NUCLEOTIDE SEQUENCE [LARGE SCALE GENOMIC DNA]</scope>
    <source>
        <strain evidence="3">CGMCC 1.8995</strain>
    </source>
</reference>
<dbReference type="EMBL" id="FQWD01000001">
    <property type="protein sequence ID" value="SHF90154.1"/>
    <property type="molecule type" value="Genomic_DNA"/>
</dbReference>
<sequence length="182" mass="20226">MTTTIIISSALTVLACYAIYLGWATQKRRWAYAGWTGILLSIVTWCLALGVEFGALIGLSLPAIAVWIGIARHAKSEKVKSVIIKPQHIWRWQGKTVVQQVWHILFVLLIQLFAFSVIVVAAMYQLPVSEPKQMATGAILLPLVWGVFAYWYMMSERKVWHVVALVASAAIAGLYLFGVTHG</sequence>
<gene>
    <name evidence="2" type="ORF">SAMN05216361_0815</name>
</gene>
<protein>
    <submittedName>
        <fullName evidence="2">Uncharacterized protein</fullName>
    </submittedName>
</protein>
<keyword evidence="3" id="KW-1185">Reference proteome</keyword>
<name>A0A1M5FF66_9ALTE</name>
<dbReference type="STRING" id="634436.SAMN05216361_0815"/>
<dbReference type="Proteomes" id="UP000184520">
    <property type="component" value="Unassembled WGS sequence"/>
</dbReference>
<keyword evidence="1" id="KW-1133">Transmembrane helix</keyword>
<feature type="transmembrane region" description="Helical" evidence="1">
    <location>
        <begin position="159"/>
        <end position="178"/>
    </location>
</feature>
<organism evidence="2 3">
    <name type="scientific">Marisediminitalea aggregata</name>
    <dbReference type="NCBI Taxonomy" id="634436"/>
    <lineage>
        <taxon>Bacteria</taxon>
        <taxon>Pseudomonadati</taxon>
        <taxon>Pseudomonadota</taxon>
        <taxon>Gammaproteobacteria</taxon>
        <taxon>Alteromonadales</taxon>
        <taxon>Alteromonadaceae</taxon>
        <taxon>Marisediminitalea</taxon>
    </lineage>
</organism>
<proteinExistence type="predicted"/>
<evidence type="ECO:0000313" key="2">
    <source>
        <dbReference type="EMBL" id="SHF90154.1"/>
    </source>
</evidence>
<dbReference type="RefSeq" id="WP_139241485.1">
    <property type="nucleotide sequence ID" value="NZ_FQWD01000001.1"/>
</dbReference>
<feature type="transmembrane region" description="Helical" evidence="1">
    <location>
        <begin position="53"/>
        <end position="71"/>
    </location>
</feature>
<keyword evidence="1" id="KW-0472">Membrane</keyword>
<dbReference type="AlphaFoldDB" id="A0A1M5FF66"/>
<evidence type="ECO:0000256" key="1">
    <source>
        <dbReference type="SAM" id="Phobius"/>
    </source>
</evidence>
<dbReference type="OrthoDB" id="5739568at2"/>
<feature type="transmembrane region" description="Helical" evidence="1">
    <location>
        <begin position="101"/>
        <end position="122"/>
    </location>
</feature>
<keyword evidence="1" id="KW-0812">Transmembrane</keyword>
<feature type="transmembrane region" description="Helical" evidence="1">
    <location>
        <begin position="30"/>
        <end position="47"/>
    </location>
</feature>